<dbReference type="PANTHER" id="PTHR44591:SF3">
    <property type="entry name" value="RESPONSE REGULATORY DOMAIN-CONTAINING PROTEIN"/>
    <property type="match status" value="1"/>
</dbReference>
<keyword evidence="3" id="KW-0804">Transcription</keyword>
<comment type="caution">
    <text evidence="6">The sequence shown here is derived from an EMBL/GenBank/DDBJ whole genome shotgun (WGS) entry which is preliminary data.</text>
</comment>
<dbReference type="EMBL" id="JAFBCY010000001">
    <property type="protein sequence ID" value="MBM7850088.1"/>
    <property type="molecule type" value="Genomic_DNA"/>
</dbReference>
<dbReference type="Proteomes" id="UP000758856">
    <property type="component" value="Unassembled WGS sequence"/>
</dbReference>
<name>A0A9W6MRP1_9HYPH</name>
<dbReference type="AlphaFoldDB" id="A0A9W6MRP1"/>
<feature type="modified residue" description="4-aspartylphosphate" evidence="4">
    <location>
        <position position="52"/>
    </location>
</feature>
<proteinExistence type="predicted"/>
<dbReference type="InterPro" id="IPR011006">
    <property type="entry name" value="CheY-like_superfamily"/>
</dbReference>
<evidence type="ECO:0000256" key="2">
    <source>
        <dbReference type="ARBA" id="ARBA00023015"/>
    </source>
</evidence>
<evidence type="ECO:0000259" key="5">
    <source>
        <dbReference type="PROSITE" id="PS50110"/>
    </source>
</evidence>
<dbReference type="Gene3D" id="3.40.50.2300">
    <property type="match status" value="1"/>
</dbReference>
<dbReference type="GO" id="GO:0000160">
    <property type="term" value="P:phosphorelay signal transduction system"/>
    <property type="evidence" value="ECO:0007669"/>
    <property type="project" value="InterPro"/>
</dbReference>
<keyword evidence="8" id="KW-1185">Reference proteome</keyword>
<feature type="domain" description="Response regulatory" evidence="5">
    <location>
        <begin position="2"/>
        <end position="119"/>
    </location>
</feature>
<sequence length="125" mass="13674">MRVLYVDDEADIRDIVGMSLALDPDITVETASSGAEALTAVQAQLPDVILLDVMMPDMDGPTTLFRLRERKDSRDVPVIFMTARTQGHEIERFKTFGALGVIAKPFDPITLASDLKALLARASRG</sequence>
<evidence type="ECO:0000256" key="1">
    <source>
        <dbReference type="ARBA" id="ARBA00022553"/>
    </source>
</evidence>
<evidence type="ECO:0000313" key="8">
    <source>
        <dbReference type="Proteomes" id="UP000758856"/>
    </source>
</evidence>
<reference evidence="6" key="3">
    <citation type="submission" date="2023-01" db="EMBL/GenBank/DDBJ databases">
        <authorList>
            <person name="Sun Q."/>
            <person name="Evtushenko L."/>
        </authorList>
    </citation>
    <scope>NUCLEOTIDE SEQUENCE</scope>
    <source>
        <strain evidence="6">VKM B-1606</strain>
    </source>
</reference>
<accession>A0A9W6MRP1</accession>
<evidence type="ECO:0000313" key="9">
    <source>
        <dbReference type="Proteomes" id="UP001143400"/>
    </source>
</evidence>
<organism evidence="6 9">
    <name type="scientific">Methylopila capsulata</name>
    <dbReference type="NCBI Taxonomy" id="61654"/>
    <lineage>
        <taxon>Bacteria</taxon>
        <taxon>Pseudomonadati</taxon>
        <taxon>Pseudomonadota</taxon>
        <taxon>Alphaproteobacteria</taxon>
        <taxon>Hyphomicrobiales</taxon>
        <taxon>Methylopilaceae</taxon>
        <taxon>Methylopila</taxon>
    </lineage>
</organism>
<dbReference type="Proteomes" id="UP001143400">
    <property type="component" value="Unassembled WGS sequence"/>
</dbReference>
<dbReference type="PANTHER" id="PTHR44591">
    <property type="entry name" value="STRESS RESPONSE REGULATOR PROTEIN 1"/>
    <property type="match status" value="1"/>
</dbReference>
<dbReference type="RefSeq" id="WP_204948554.1">
    <property type="nucleotide sequence ID" value="NZ_BSFF01000002.1"/>
</dbReference>
<keyword evidence="1 4" id="KW-0597">Phosphoprotein</keyword>
<evidence type="ECO:0000256" key="3">
    <source>
        <dbReference type="ARBA" id="ARBA00023163"/>
    </source>
</evidence>
<dbReference type="SUPFAM" id="SSF52172">
    <property type="entry name" value="CheY-like"/>
    <property type="match status" value="1"/>
</dbReference>
<gene>
    <name evidence="6" type="ORF">GCM10008170_13980</name>
    <name evidence="7" type="ORF">JOD31_000300</name>
</gene>
<dbReference type="SMART" id="SM00448">
    <property type="entry name" value="REC"/>
    <property type="match status" value="1"/>
</dbReference>
<dbReference type="Pfam" id="PF00072">
    <property type="entry name" value="Response_reg"/>
    <property type="match status" value="1"/>
</dbReference>
<evidence type="ECO:0000313" key="6">
    <source>
        <dbReference type="EMBL" id="GLK55379.1"/>
    </source>
</evidence>
<reference evidence="6" key="1">
    <citation type="journal article" date="2014" name="Int. J. Syst. Evol. Microbiol.">
        <title>Complete genome sequence of Corynebacterium casei LMG S-19264T (=DSM 44701T), isolated from a smear-ripened cheese.</title>
        <authorList>
            <consortium name="US DOE Joint Genome Institute (JGI-PGF)"/>
            <person name="Walter F."/>
            <person name="Albersmeier A."/>
            <person name="Kalinowski J."/>
            <person name="Ruckert C."/>
        </authorList>
    </citation>
    <scope>NUCLEOTIDE SEQUENCE</scope>
    <source>
        <strain evidence="6">VKM B-1606</strain>
    </source>
</reference>
<dbReference type="PROSITE" id="PS50110">
    <property type="entry name" value="RESPONSE_REGULATORY"/>
    <property type="match status" value="1"/>
</dbReference>
<dbReference type="InterPro" id="IPR001789">
    <property type="entry name" value="Sig_transdc_resp-reg_receiver"/>
</dbReference>
<dbReference type="EMBL" id="BSFF01000002">
    <property type="protein sequence ID" value="GLK55379.1"/>
    <property type="molecule type" value="Genomic_DNA"/>
</dbReference>
<protein>
    <submittedName>
        <fullName evidence="7">CheY-like chemotaxis protein</fullName>
    </submittedName>
    <submittedName>
        <fullName evidence="6">Response regulator</fullName>
    </submittedName>
</protein>
<reference evidence="7 8" key="2">
    <citation type="submission" date="2021-01" db="EMBL/GenBank/DDBJ databases">
        <title>Genomic Encyclopedia of Type Strains, Phase IV (KMG-IV): sequencing the most valuable type-strain genomes for metagenomic binning, comparative biology and taxonomic classification.</title>
        <authorList>
            <person name="Goeker M."/>
        </authorList>
    </citation>
    <scope>NUCLEOTIDE SEQUENCE [LARGE SCALE GENOMIC DNA]</scope>
    <source>
        <strain evidence="7 8">DSM 6130</strain>
    </source>
</reference>
<keyword evidence="2" id="KW-0805">Transcription regulation</keyword>
<evidence type="ECO:0000256" key="4">
    <source>
        <dbReference type="PROSITE-ProRule" id="PRU00169"/>
    </source>
</evidence>
<evidence type="ECO:0000313" key="7">
    <source>
        <dbReference type="EMBL" id="MBM7850088.1"/>
    </source>
</evidence>
<dbReference type="InterPro" id="IPR050595">
    <property type="entry name" value="Bact_response_regulator"/>
</dbReference>